<dbReference type="Proteomes" id="UP000719766">
    <property type="component" value="Unassembled WGS sequence"/>
</dbReference>
<keyword evidence="3" id="KW-1185">Reference proteome</keyword>
<sequence>MGRYHVKSGSIYGFQRPNTFERMKAHDYESAREHNVYYPFSGRDEWELAKFLIENLNQGQISRFLKLLWVTRKPPSFKTALQLITFMDALPKGPPWRCTTIETDGYITTHPVHLIWRDALEVTKHIFGNPIFANDMEFDPYEIFVNGEREYGEWMSSSRAHDIQDELPRGATIVPIVLASDKTPVTRQTGGLEMHPTFLTIANIRSDIRMKATAHAWSCIAYMPIPQYICNPEFSSLLQARMWHRCMDIVFENLKHAAAVGTDMVDPLGLLRYAFTPLLYEPRDGQGTLTTLEELGRRIDPWKVQEFQEAAKALHLNGVQLPFWRDWRFANPAIFLAPELLHTCHKFFFNHILKWCKEVVGADELDTRFRLQHKRIGTRHFGQGVLHVQQMTGREHRDIQRTIVPTIAGVADPDFVRAVRALVDFIYKAQSPTFTPTSIADMISSLQEFHEFKPAILHAEARRGSSGPIEHFDIPKLELLASFARAIPQLGSIIQYTADVSERMLITQCKNPFERTSHQRATFTQQVVRLLDREETARQFDLYALLRSNNMSLNNLIVNEFDEVVDMDPMLGWILCVAPEELSRFQGPRPVRNHFLKGLLSEDSKIAFHITVSSDHTNKTPLFLAHLYQLPDFPLKLRSFIEGSINHVLTTHFQNRPLNVWNKFRLQLHSTLRPRLVMPSQQVQAYPPSTNYPLGNCDAVLLQMHNENAIVAQVRMVFGLSKKGPPLPAELDQIFLYVQLFEVVARPQDDVGVMMFRVKRHFVTGPDGTQVRVGMIIPLLDVTHAIELIPVYGDRANRAVKSSTCLERYDTFYLNNFSDKEWYHTLHTDFM</sequence>
<evidence type="ECO:0000259" key="1">
    <source>
        <dbReference type="Pfam" id="PF20722"/>
    </source>
</evidence>
<name>A0A9P7J082_9AGAM</name>
<dbReference type="Pfam" id="PF20722">
    <property type="entry name" value="DUF6830"/>
    <property type="match status" value="1"/>
</dbReference>
<dbReference type="AlphaFoldDB" id="A0A9P7J082"/>
<dbReference type="InterPro" id="IPR041078">
    <property type="entry name" value="Plavaka"/>
</dbReference>
<comment type="caution">
    <text evidence="2">The sequence shown here is derived from an EMBL/GenBank/DDBJ whole genome shotgun (WGS) entry which is preliminary data.</text>
</comment>
<evidence type="ECO:0000313" key="2">
    <source>
        <dbReference type="EMBL" id="KAG1798224.1"/>
    </source>
</evidence>
<dbReference type="Pfam" id="PF18759">
    <property type="entry name" value="Plavaka"/>
    <property type="match status" value="2"/>
</dbReference>
<proteinExistence type="predicted"/>
<gene>
    <name evidence="2" type="ORF">HD556DRAFT_1232598</name>
</gene>
<evidence type="ECO:0000313" key="3">
    <source>
        <dbReference type="Proteomes" id="UP000719766"/>
    </source>
</evidence>
<reference evidence="2" key="1">
    <citation type="journal article" date="2020" name="New Phytol.">
        <title>Comparative genomics reveals dynamic genome evolution in host specialist ectomycorrhizal fungi.</title>
        <authorList>
            <person name="Lofgren L.A."/>
            <person name="Nguyen N.H."/>
            <person name="Vilgalys R."/>
            <person name="Ruytinx J."/>
            <person name="Liao H.L."/>
            <person name="Branco S."/>
            <person name="Kuo A."/>
            <person name="LaButti K."/>
            <person name="Lipzen A."/>
            <person name="Andreopoulos W."/>
            <person name="Pangilinan J."/>
            <person name="Riley R."/>
            <person name="Hundley H."/>
            <person name="Na H."/>
            <person name="Barry K."/>
            <person name="Grigoriev I.V."/>
            <person name="Stajich J.E."/>
            <person name="Kennedy P.G."/>
        </authorList>
    </citation>
    <scope>NUCLEOTIDE SEQUENCE</scope>
    <source>
        <strain evidence="2">S12</strain>
    </source>
</reference>
<dbReference type="GeneID" id="64591287"/>
<dbReference type="RefSeq" id="XP_041163035.1">
    <property type="nucleotide sequence ID" value="XM_041297523.1"/>
</dbReference>
<dbReference type="EMBL" id="JABBWE010000014">
    <property type="protein sequence ID" value="KAG1798224.1"/>
    <property type="molecule type" value="Genomic_DNA"/>
</dbReference>
<accession>A0A9P7J082</accession>
<protein>
    <recommendedName>
        <fullName evidence="1">DUF6830 domain-containing protein</fullName>
    </recommendedName>
</protein>
<dbReference type="OrthoDB" id="2576233at2759"/>
<feature type="domain" description="DUF6830" evidence="1">
    <location>
        <begin position="605"/>
        <end position="707"/>
    </location>
</feature>
<organism evidence="2 3">
    <name type="scientific">Suillus plorans</name>
    <dbReference type="NCBI Taxonomy" id="116603"/>
    <lineage>
        <taxon>Eukaryota</taxon>
        <taxon>Fungi</taxon>
        <taxon>Dikarya</taxon>
        <taxon>Basidiomycota</taxon>
        <taxon>Agaricomycotina</taxon>
        <taxon>Agaricomycetes</taxon>
        <taxon>Agaricomycetidae</taxon>
        <taxon>Boletales</taxon>
        <taxon>Suillineae</taxon>
        <taxon>Suillaceae</taxon>
        <taxon>Suillus</taxon>
    </lineage>
</organism>
<dbReference type="InterPro" id="IPR049233">
    <property type="entry name" value="DUF6830"/>
</dbReference>